<dbReference type="OrthoDB" id="336240at2759"/>
<feature type="non-terminal residue" evidence="2">
    <location>
        <position position="404"/>
    </location>
</feature>
<dbReference type="CDD" id="cd09212">
    <property type="entry name" value="PUB"/>
    <property type="match status" value="1"/>
</dbReference>
<proteinExistence type="predicted"/>
<sequence length="404" mass="43933">MGWPGSKGGQCCPICSQSFLGTSLKYHIKTCARQALANLTNCQFCGRPVRKEDQVEHSLRCKTRCRKESKEPGALAETLKGYQEKANALRVALSKIESGELGSLDARGCFVCGVCGQQGLGLAQIVGHEEVCRQRLSQEGRVPVADKEGQDGGEDPFSVQLAEEMAALRQDILSSCGEAAADAGEKLVLCLDRLRDIVRNACFREEKKYRRLRLSNETFAEAVGRWPAALRLLQVVGFESVLHSSKSGASPEPHLLLAEQLSEAALQAVLDALDGKPPQPRVHAGTGNLQELAAGEEDTNSGLLEACAFCKRSFRFDRIAKHETRCHASKPKPSKFDVVSNVLRGTVGECHINAVRAELQNGIRLAPLTVQPEGYTCPRCLRSFCAEAFEKHSRSCKADPKSSG</sequence>
<evidence type="ECO:0000259" key="1">
    <source>
        <dbReference type="Pfam" id="PF09409"/>
    </source>
</evidence>
<protein>
    <recommendedName>
        <fullName evidence="1">PUB domain-containing protein</fullName>
    </recommendedName>
</protein>
<organism evidence="2 3">
    <name type="scientific">Polarella glacialis</name>
    <name type="common">Dinoflagellate</name>
    <dbReference type="NCBI Taxonomy" id="89957"/>
    <lineage>
        <taxon>Eukaryota</taxon>
        <taxon>Sar</taxon>
        <taxon>Alveolata</taxon>
        <taxon>Dinophyceae</taxon>
        <taxon>Suessiales</taxon>
        <taxon>Suessiaceae</taxon>
        <taxon>Polarella</taxon>
    </lineage>
</organism>
<gene>
    <name evidence="2" type="ORF">PGLA1383_LOCUS50526</name>
</gene>
<comment type="caution">
    <text evidence="2">The sequence shown here is derived from an EMBL/GenBank/DDBJ whole genome shotgun (WGS) entry which is preliminary data.</text>
</comment>
<reference evidence="2" key="1">
    <citation type="submission" date="2021-02" db="EMBL/GenBank/DDBJ databases">
        <authorList>
            <person name="Dougan E. K."/>
            <person name="Rhodes N."/>
            <person name="Thang M."/>
            <person name="Chan C."/>
        </authorList>
    </citation>
    <scope>NUCLEOTIDE SEQUENCE</scope>
</reference>
<dbReference type="Pfam" id="PF13913">
    <property type="entry name" value="zf-C2HC_2"/>
    <property type="match status" value="3"/>
</dbReference>
<evidence type="ECO:0000313" key="3">
    <source>
        <dbReference type="Proteomes" id="UP000654075"/>
    </source>
</evidence>
<dbReference type="AlphaFoldDB" id="A0A813HB44"/>
<dbReference type="Pfam" id="PF09409">
    <property type="entry name" value="PUB"/>
    <property type="match status" value="1"/>
</dbReference>
<dbReference type="Proteomes" id="UP000654075">
    <property type="component" value="Unassembled WGS sequence"/>
</dbReference>
<name>A0A813HB44_POLGL</name>
<evidence type="ECO:0000313" key="2">
    <source>
        <dbReference type="EMBL" id="CAE8634909.1"/>
    </source>
</evidence>
<dbReference type="SUPFAM" id="SSF143503">
    <property type="entry name" value="PUG domain-like"/>
    <property type="match status" value="1"/>
</dbReference>
<feature type="domain" description="PUB" evidence="1">
    <location>
        <begin position="185"/>
        <end position="243"/>
    </location>
</feature>
<dbReference type="Gene3D" id="1.20.58.2190">
    <property type="match status" value="1"/>
</dbReference>
<dbReference type="InterPro" id="IPR036339">
    <property type="entry name" value="PUB-like_dom_sf"/>
</dbReference>
<keyword evidence="3" id="KW-1185">Reference proteome</keyword>
<dbReference type="EMBL" id="CAJNNV010031180">
    <property type="protein sequence ID" value="CAE8634909.1"/>
    <property type="molecule type" value="Genomic_DNA"/>
</dbReference>
<accession>A0A813HB44</accession>
<dbReference type="InterPro" id="IPR018997">
    <property type="entry name" value="PUB_domain"/>
</dbReference>